<feature type="domain" description="HTH cro/C1-type" evidence="2">
    <location>
        <begin position="11"/>
        <end position="65"/>
    </location>
</feature>
<organism evidence="3 4">
    <name type="scientific">Parablautia intestinalis</name>
    <dbReference type="NCBI Taxonomy" id="2320100"/>
    <lineage>
        <taxon>Bacteria</taxon>
        <taxon>Bacillati</taxon>
        <taxon>Bacillota</taxon>
        <taxon>Clostridia</taxon>
        <taxon>Lachnospirales</taxon>
        <taxon>Lachnospiraceae</taxon>
        <taxon>Parablautia</taxon>
    </lineage>
</organism>
<dbReference type="InterPro" id="IPR050807">
    <property type="entry name" value="TransReg_Diox_bact_type"/>
</dbReference>
<dbReference type="InterPro" id="IPR001387">
    <property type="entry name" value="Cro/C1-type_HTH"/>
</dbReference>
<gene>
    <name evidence="3" type="ORF">D7V94_22705</name>
</gene>
<dbReference type="SMART" id="SM00530">
    <property type="entry name" value="HTH_XRE"/>
    <property type="match status" value="1"/>
</dbReference>
<sequence>MYTAEEIGNAIKKRRRQLKITQKEFAERLGKSERTIQKYESGEITMKIDFIKLVADELEIPWHELLEAKTDEIGIVSSENEFPSCRFHTLSDVINALFTITEIKDIAFQLTCAKPPESPDWTSALMVDGKGNGTYNADFCLFMENWMDKLAALQSGSINQEQFETWKRETLEYYSDSYFSDFISQRAKNRKAKGKQKKVDYSAIQIVSTREESNKNE</sequence>
<evidence type="ECO:0000259" key="2">
    <source>
        <dbReference type="PROSITE" id="PS50943"/>
    </source>
</evidence>
<evidence type="ECO:0000313" key="4">
    <source>
        <dbReference type="Proteomes" id="UP000280696"/>
    </source>
</evidence>
<keyword evidence="4" id="KW-1185">Reference proteome</keyword>
<accession>A0A3A9A493</accession>
<dbReference type="Proteomes" id="UP000280696">
    <property type="component" value="Unassembled WGS sequence"/>
</dbReference>
<comment type="caution">
    <text evidence="3">The sequence shown here is derived from an EMBL/GenBank/DDBJ whole genome shotgun (WGS) entry which is preliminary data.</text>
</comment>
<dbReference type="SUPFAM" id="SSF47413">
    <property type="entry name" value="lambda repressor-like DNA-binding domains"/>
    <property type="match status" value="1"/>
</dbReference>
<dbReference type="AlphaFoldDB" id="A0A3A9A493"/>
<dbReference type="Gene3D" id="1.10.260.40">
    <property type="entry name" value="lambda repressor-like DNA-binding domains"/>
    <property type="match status" value="1"/>
</dbReference>
<dbReference type="GO" id="GO:0005829">
    <property type="term" value="C:cytosol"/>
    <property type="evidence" value="ECO:0007669"/>
    <property type="project" value="TreeGrafter"/>
</dbReference>
<dbReference type="CDD" id="cd00093">
    <property type="entry name" value="HTH_XRE"/>
    <property type="match status" value="1"/>
</dbReference>
<dbReference type="PANTHER" id="PTHR46797">
    <property type="entry name" value="HTH-TYPE TRANSCRIPTIONAL REGULATOR"/>
    <property type="match status" value="1"/>
</dbReference>
<evidence type="ECO:0000313" key="3">
    <source>
        <dbReference type="EMBL" id="RKI86512.1"/>
    </source>
</evidence>
<dbReference type="GO" id="GO:0003677">
    <property type="term" value="F:DNA binding"/>
    <property type="evidence" value="ECO:0007669"/>
    <property type="project" value="UniProtKB-KW"/>
</dbReference>
<dbReference type="GO" id="GO:0003700">
    <property type="term" value="F:DNA-binding transcription factor activity"/>
    <property type="evidence" value="ECO:0007669"/>
    <property type="project" value="TreeGrafter"/>
</dbReference>
<dbReference type="OrthoDB" id="2087471at2"/>
<name>A0A3A9A493_9FIRM</name>
<dbReference type="EMBL" id="RAYQ01000066">
    <property type="protein sequence ID" value="RKI86512.1"/>
    <property type="molecule type" value="Genomic_DNA"/>
</dbReference>
<reference evidence="3 4" key="1">
    <citation type="submission" date="2018-09" db="EMBL/GenBank/DDBJ databases">
        <title>Murine metabolic-syndrome-specific gut microbial biobank.</title>
        <authorList>
            <person name="Liu C."/>
        </authorList>
    </citation>
    <scope>NUCLEOTIDE SEQUENCE [LARGE SCALE GENOMIC DNA]</scope>
    <source>
        <strain evidence="3 4">0.1xD8-82</strain>
    </source>
</reference>
<dbReference type="PROSITE" id="PS50943">
    <property type="entry name" value="HTH_CROC1"/>
    <property type="match status" value="1"/>
</dbReference>
<keyword evidence="1" id="KW-0238">DNA-binding</keyword>
<proteinExistence type="predicted"/>
<dbReference type="Pfam" id="PF01381">
    <property type="entry name" value="HTH_3"/>
    <property type="match status" value="1"/>
</dbReference>
<evidence type="ECO:0000256" key="1">
    <source>
        <dbReference type="ARBA" id="ARBA00023125"/>
    </source>
</evidence>
<dbReference type="InterPro" id="IPR010982">
    <property type="entry name" value="Lambda_DNA-bd_dom_sf"/>
</dbReference>
<dbReference type="PANTHER" id="PTHR46797:SF1">
    <property type="entry name" value="METHYLPHOSPHONATE SYNTHASE"/>
    <property type="match status" value="1"/>
</dbReference>
<protein>
    <submittedName>
        <fullName evidence="3">XRE family transcriptional regulator</fullName>
    </submittedName>
</protein>